<protein>
    <submittedName>
        <fullName evidence="2">Uncharacterized protein</fullName>
    </submittedName>
</protein>
<feature type="compositionally biased region" description="Basic and acidic residues" evidence="1">
    <location>
        <begin position="1"/>
        <end position="13"/>
    </location>
</feature>
<organism evidence="2 3">
    <name type="scientific">Dendrobium thyrsiflorum</name>
    <name type="common">Pinecone-like raceme dendrobium</name>
    <name type="synonym">Orchid</name>
    <dbReference type="NCBI Taxonomy" id="117978"/>
    <lineage>
        <taxon>Eukaryota</taxon>
        <taxon>Viridiplantae</taxon>
        <taxon>Streptophyta</taxon>
        <taxon>Embryophyta</taxon>
        <taxon>Tracheophyta</taxon>
        <taxon>Spermatophyta</taxon>
        <taxon>Magnoliopsida</taxon>
        <taxon>Liliopsida</taxon>
        <taxon>Asparagales</taxon>
        <taxon>Orchidaceae</taxon>
        <taxon>Epidendroideae</taxon>
        <taxon>Malaxideae</taxon>
        <taxon>Dendrobiinae</taxon>
        <taxon>Dendrobium</taxon>
    </lineage>
</organism>
<accession>A0ABD0UTN5</accession>
<name>A0ABD0UTN5_DENTH</name>
<evidence type="ECO:0000313" key="3">
    <source>
        <dbReference type="Proteomes" id="UP001552299"/>
    </source>
</evidence>
<evidence type="ECO:0000256" key="1">
    <source>
        <dbReference type="SAM" id="MobiDB-lite"/>
    </source>
</evidence>
<feature type="region of interest" description="Disordered" evidence="1">
    <location>
        <begin position="1"/>
        <end position="42"/>
    </location>
</feature>
<gene>
    <name evidence="2" type="ORF">M5K25_013547</name>
</gene>
<sequence length="352" mass="39917">MALTKEEEEKQEPITDFESFECRDSRLKAGRPEALDEGSNHNLDYQMISKHNKLKVESSGSTRRIQRTQEHRILTSLTQGTKREIGDRSSLLAPPRPPPEFYRTTVGPPPDTEVLPDHHLRHVVLLDHHIRPDVLLDHHLRPDILPDHHLRPDILPDCHLRPDILPDHHLRPDVLLDYHLRPDVLSNYLLTAEPPPEARRSARPPLEARRSAESPPEARHSAGPPPEARRPPRLQPEAQHSTGPPLEARSYAVPPLEARSSTRPPPGTEVPPDHRVTPDILGILVAALSICPNDKKKNHSRILSAVWPFPVRSANEEAAGERVRRSLESLFTGWRIPSLHTSRLHFLFPPFP</sequence>
<keyword evidence="3" id="KW-1185">Reference proteome</keyword>
<proteinExistence type="predicted"/>
<feature type="compositionally biased region" description="Basic and acidic residues" evidence="1">
    <location>
        <begin position="196"/>
        <end position="220"/>
    </location>
</feature>
<dbReference type="EMBL" id="JANQDX010000011">
    <property type="protein sequence ID" value="KAL0916064.1"/>
    <property type="molecule type" value="Genomic_DNA"/>
</dbReference>
<feature type="compositionally biased region" description="Basic and acidic residues" evidence="1">
    <location>
        <begin position="20"/>
        <end position="34"/>
    </location>
</feature>
<dbReference type="AlphaFoldDB" id="A0ABD0UTN5"/>
<dbReference type="Proteomes" id="UP001552299">
    <property type="component" value="Unassembled WGS sequence"/>
</dbReference>
<feature type="region of interest" description="Disordered" evidence="1">
    <location>
        <begin position="191"/>
        <end position="275"/>
    </location>
</feature>
<evidence type="ECO:0000313" key="2">
    <source>
        <dbReference type="EMBL" id="KAL0916064.1"/>
    </source>
</evidence>
<comment type="caution">
    <text evidence="2">The sequence shown here is derived from an EMBL/GenBank/DDBJ whole genome shotgun (WGS) entry which is preliminary data.</text>
</comment>
<reference evidence="2 3" key="1">
    <citation type="journal article" date="2024" name="Plant Biotechnol. J.">
        <title>Dendrobium thyrsiflorum genome and its molecular insights into genes involved in important horticultural traits.</title>
        <authorList>
            <person name="Chen B."/>
            <person name="Wang J.Y."/>
            <person name="Zheng P.J."/>
            <person name="Li K.L."/>
            <person name="Liang Y.M."/>
            <person name="Chen X.F."/>
            <person name="Zhang C."/>
            <person name="Zhao X."/>
            <person name="He X."/>
            <person name="Zhang G.Q."/>
            <person name="Liu Z.J."/>
            <person name="Xu Q."/>
        </authorList>
    </citation>
    <scope>NUCLEOTIDE SEQUENCE [LARGE SCALE GENOMIC DNA]</scope>
    <source>
        <strain evidence="2">GZMU011</strain>
    </source>
</reference>